<keyword evidence="4" id="KW-0472">Membrane</keyword>
<gene>
    <name evidence="8" type="ORF">AAFH49_08865</name>
</gene>
<comment type="subcellular location">
    <subcellularLocation>
        <location evidence="1">Cell outer membrane</location>
    </subcellularLocation>
</comment>
<name>A0ABU9LUX4_9BACT</name>
<comment type="similarity">
    <text evidence="2">Belongs to the SusD family.</text>
</comment>
<evidence type="ECO:0000256" key="3">
    <source>
        <dbReference type="ARBA" id="ARBA00022729"/>
    </source>
</evidence>
<feature type="domain" description="SusD-like N-terminal" evidence="7">
    <location>
        <begin position="40"/>
        <end position="239"/>
    </location>
</feature>
<comment type="caution">
    <text evidence="8">The sequence shown here is derived from an EMBL/GenBank/DDBJ whole genome shotgun (WGS) entry which is preliminary data.</text>
</comment>
<dbReference type="InterPro" id="IPR011990">
    <property type="entry name" value="TPR-like_helical_dom_sf"/>
</dbReference>
<accession>A0ABU9LUX4</accession>
<keyword evidence="9" id="KW-1185">Reference proteome</keyword>
<evidence type="ECO:0000256" key="1">
    <source>
        <dbReference type="ARBA" id="ARBA00004442"/>
    </source>
</evidence>
<dbReference type="InterPro" id="IPR012944">
    <property type="entry name" value="SusD_RagB_dom"/>
</dbReference>
<dbReference type="RefSeq" id="WP_342297429.1">
    <property type="nucleotide sequence ID" value="NZ_JBCEVZ010000016.1"/>
</dbReference>
<evidence type="ECO:0000256" key="2">
    <source>
        <dbReference type="ARBA" id="ARBA00006275"/>
    </source>
</evidence>
<evidence type="ECO:0000313" key="8">
    <source>
        <dbReference type="EMBL" id="MEL5994318.1"/>
    </source>
</evidence>
<protein>
    <submittedName>
        <fullName evidence="8">RagB/SusD family nutrient uptake outer membrane protein</fullName>
    </submittedName>
</protein>
<keyword evidence="3" id="KW-0732">Signal</keyword>
<dbReference type="Gene3D" id="1.25.40.390">
    <property type="match status" value="1"/>
</dbReference>
<evidence type="ECO:0000256" key="4">
    <source>
        <dbReference type="ARBA" id="ARBA00023136"/>
    </source>
</evidence>
<dbReference type="Pfam" id="PF07980">
    <property type="entry name" value="SusD_RagB"/>
    <property type="match status" value="1"/>
</dbReference>
<feature type="domain" description="RagB/SusD" evidence="6">
    <location>
        <begin position="351"/>
        <end position="449"/>
    </location>
</feature>
<dbReference type="Proteomes" id="UP001479606">
    <property type="component" value="Unassembled WGS sequence"/>
</dbReference>
<evidence type="ECO:0000259" key="6">
    <source>
        <dbReference type="Pfam" id="PF07980"/>
    </source>
</evidence>
<dbReference type="Pfam" id="PF14322">
    <property type="entry name" value="SusD-like_3"/>
    <property type="match status" value="1"/>
</dbReference>
<dbReference type="CDD" id="cd08977">
    <property type="entry name" value="SusD"/>
    <property type="match status" value="1"/>
</dbReference>
<dbReference type="EMBL" id="JBCEVZ010000016">
    <property type="protein sequence ID" value="MEL5994318.1"/>
    <property type="molecule type" value="Genomic_DNA"/>
</dbReference>
<sequence>MFHNSTLRRLTLCGLLLTAATSCDVLTQDVPTALTKEDAFANATKIQQTAIGMYDQLQNAEFLGGRALIYSDIRSDDTNPASFFGNIGTLNPLAGDGTVLLAWTGGYRSLYGANFFLQEIAKNSGKVPAALEANYIGEAKFIRALIYFHLVNLWAQPYNFTPDASHPGVVLQLTAPDAGTAFDDSQSKPRATVKQVYTQMETDLTDAIAALPETYATDFEKTGRATKDAARTLLSRIYLYEGRYADAAAMAGTVISGGRHSLGASPAVPFTAATFNNPESIFSVAMNVNDNPNTNNALGQHYLKRADISVNPYALIPLSQFPLADRRRTLLLLPTAVPASTTSPLIFTQKYKEASADYVPIARYAETLLNRAEGLAQTATGVSPEAITLLNQVRDRSKPATSASYTVADFADKNALIEAILLERRLELAFEGHRYYDLMRYKRNSSRVNYGADRAILPIPLVDIQQNSRLVQNPGY</sequence>
<dbReference type="SUPFAM" id="SSF48452">
    <property type="entry name" value="TPR-like"/>
    <property type="match status" value="1"/>
</dbReference>
<evidence type="ECO:0000259" key="7">
    <source>
        <dbReference type="Pfam" id="PF14322"/>
    </source>
</evidence>
<keyword evidence="5" id="KW-0998">Cell outer membrane</keyword>
<evidence type="ECO:0000256" key="5">
    <source>
        <dbReference type="ARBA" id="ARBA00023237"/>
    </source>
</evidence>
<organism evidence="8 9">
    <name type="scientific">Hymenobacter segetis</name>
    <dbReference type="NCBI Taxonomy" id="2025509"/>
    <lineage>
        <taxon>Bacteria</taxon>
        <taxon>Pseudomonadati</taxon>
        <taxon>Bacteroidota</taxon>
        <taxon>Cytophagia</taxon>
        <taxon>Cytophagales</taxon>
        <taxon>Hymenobacteraceae</taxon>
        <taxon>Hymenobacter</taxon>
    </lineage>
</organism>
<dbReference type="InterPro" id="IPR033985">
    <property type="entry name" value="SusD-like_N"/>
</dbReference>
<evidence type="ECO:0000313" key="9">
    <source>
        <dbReference type="Proteomes" id="UP001479606"/>
    </source>
</evidence>
<proteinExistence type="inferred from homology"/>
<reference evidence="8 9" key="1">
    <citation type="journal article" date="2018" name="Arch. Microbiol.">
        <title>Hymenobacter segetis sp. nov., isolated from soil.</title>
        <authorList>
            <person name="Ten L.N."/>
            <person name="Lim S.J."/>
            <person name="Kim B.O."/>
            <person name="Kang I.K."/>
            <person name="Jung H.Y."/>
        </authorList>
    </citation>
    <scope>NUCLEOTIDE SEQUENCE [LARGE SCALE GENOMIC DNA]</scope>
    <source>
        <strain evidence="8 9">S7-3-11</strain>
    </source>
</reference>